<dbReference type="SMART" id="SM00554">
    <property type="entry name" value="FAS1"/>
    <property type="match status" value="2"/>
</dbReference>
<gene>
    <name evidence="3" type="ORF">WJU22_13625</name>
</gene>
<name>A0ABZ2YXC3_9BACT</name>
<feature type="domain" description="FAS1" evidence="2">
    <location>
        <begin position="184"/>
        <end position="347"/>
    </location>
</feature>
<organism evidence="3 4">
    <name type="scientific">Chitinophaga caseinilytica</name>
    <dbReference type="NCBI Taxonomy" id="2267521"/>
    <lineage>
        <taxon>Bacteria</taxon>
        <taxon>Pseudomonadati</taxon>
        <taxon>Bacteroidota</taxon>
        <taxon>Chitinophagia</taxon>
        <taxon>Chitinophagales</taxon>
        <taxon>Chitinophagaceae</taxon>
        <taxon>Chitinophaga</taxon>
    </lineage>
</organism>
<reference evidence="3 4" key="1">
    <citation type="submission" date="2024-03" db="EMBL/GenBank/DDBJ databases">
        <title>Chitinophaga caseinilytica sp. nov., a casein hydrolysing bacterium isolated from forest soil.</title>
        <authorList>
            <person name="Lee D.S."/>
            <person name="Han D.M."/>
            <person name="Baek J.H."/>
            <person name="Choi D.G."/>
            <person name="Jeon J.H."/>
            <person name="Jeon C.O."/>
        </authorList>
    </citation>
    <scope>NUCLEOTIDE SEQUENCE [LARGE SCALE GENOMIC DNA]</scope>
    <source>
        <strain evidence="3 4">KACC 19118</strain>
    </source>
</reference>
<feature type="chain" id="PRO_5045349279" evidence="1">
    <location>
        <begin position="23"/>
        <end position="357"/>
    </location>
</feature>
<evidence type="ECO:0000256" key="1">
    <source>
        <dbReference type="SAM" id="SignalP"/>
    </source>
</evidence>
<keyword evidence="1" id="KW-0732">Signal</keyword>
<keyword evidence="4" id="KW-1185">Reference proteome</keyword>
<dbReference type="PROSITE" id="PS51257">
    <property type="entry name" value="PROKAR_LIPOPROTEIN"/>
    <property type="match status" value="1"/>
</dbReference>
<dbReference type="PROSITE" id="PS50213">
    <property type="entry name" value="FAS1"/>
    <property type="match status" value="2"/>
</dbReference>
<feature type="domain" description="FAS1" evidence="2">
    <location>
        <begin position="35"/>
        <end position="180"/>
    </location>
</feature>
<proteinExistence type="predicted"/>
<sequence length="357" mass="39713">MFQTIKKYILSLSVLAALGACSHDELEQVNKAQAFRPAGDFIRNNYDLSLTYAAMQRAGITEALNGKGPFTVLAPGNTAWNRIGIMRAEDFQRLDADSLRNMLNYHIINRRLLLAEIPVNGIDVRYATLYDNKELFTTFATHQQGYPQYPQNHLFFNGSYCTKKEVTLANGTLYVLDKVIKYNPGTVQDWLSQRPEYSLFVAGLKKFGLWEQLAQAGPFTVFAPENAAFEAAGLDLATLNAMNADAYIGARLFGVYIVPRSHYFIGDFLAFNTIYGTGGFTAKIEGDTHNRAIRADRINVQGDVTYTLSVFTPNDPWSPIGGAMGTVAARSDFQTDNGLVHNLPQLLIKPDQARKNQ</sequence>
<evidence type="ECO:0000313" key="3">
    <source>
        <dbReference type="EMBL" id="WZN43938.1"/>
    </source>
</evidence>
<dbReference type="RefSeq" id="WP_341838732.1">
    <property type="nucleotide sequence ID" value="NZ_CP149792.1"/>
</dbReference>
<dbReference type="InterPro" id="IPR000782">
    <property type="entry name" value="FAS1_domain"/>
</dbReference>
<dbReference type="PANTHER" id="PTHR10900">
    <property type="entry name" value="PERIOSTIN-RELATED"/>
    <property type="match status" value="1"/>
</dbReference>
<protein>
    <submittedName>
        <fullName evidence="3">Fasciclin domain-containing protein</fullName>
    </submittedName>
</protein>
<dbReference type="SUPFAM" id="SSF82153">
    <property type="entry name" value="FAS1 domain"/>
    <property type="match status" value="2"/>
</dbReference>
<dbReference type="Pfam" id="PF02469">
    <property type="entry name" value="Fasciclin"/>
    <property type="match status" value="2"/>
</dbReference>
<evidence type="ECO:0000259" key="2">
    <source>
        <dbReference type="PROSITE" id="PS50213"/>
    </source>
</evidence>
<evidence type="ECO:0000313" key="4">
    <source>
        <dbReference type="Proteomes" id="UP001449657"/>
    </source>
</evidence>
<dbReference type="EMBL" id="CP150096">
    <property type="protein sequence ID" value="WZN43938.1"/>
    <property type="molecule type" value="Genomic_DNA"/>
</dbReference>
<feature type="signal peptide" evidence="1">
    <location>
        <begin position="1"/>
        <end position="22"/>
    </location>
</feature>
<dbReference type="Gene3D" id="2.30.180.10">
    <property type="entry name" value="FAS1 domain"/>
    <property type="match status" value="2"/>
</dbReference>
<dbReference type="PANTHER" id="PTHR10900:SF77">
    <property type="entry name" value="FI19380P1"/>
    <property type="match status" value="1"/>
</dbReference>
<dbReference type="InterPro" id="IPR036378">
    <property type="entry name" value="FAS1_dom_sf"/>
</dbReference>
<dbReference type="Proteomes" id="UP001449657">
    <property type="component" value="Chromosome"/>
</dbReference>
<dbReference type="InterPro" id="IPR050904">
    <property type="entry name" value="Adhesion/Biosynth-related"/>
</dbReference>
<accession>A0ABZ2YXC3</accession>